<gene>
    <name evidence="1" type="ORF">S01H1_69337</name>
</gene>
<name>X0XVC7_9ZZZZ</name>
<dbReference type="EMBL" id="BARS01046032">
    <property type="protein sequence ID" value="GAG39197.1"/>
    <property type="molecule type" value="Genomic_DNA"/>
</dbReference>
<organism evidence="1">
    <name type="scientific">marine sediment metagenome</name>
    <dbReference type="NCBI Taxonomy" id="412755"/>
    <lineage>
        <taxon>unclassified sequences</taxon>
        <taxon>metagenomes</taxon>
        <taxon>ecological metagenomes</taxon>
    </lineage>
</organism>
<reference evidence="1" key="1">
    <citation type="journal article" date="2014" name="Front. Microbiol.">
        <title>High frequency of phylogenetically diverse reductive dehalogenase-homologous genes in deep subseafloor sedimentary metagenomes.</title>
        <authorList>
            <person name="Kawai M."/>
            <person name="Futagami T."/>
            <person name="Toyoda A."/>
            <person name="Takaki Y."/>
            <person name="Nishi S."/>
            <person name="Hori S."/>
            <person name="Arai W."/>
            <person name="Tsubouchi T."/>
            <person name="Morono Y."/>
            <person name="Uchiyama I."/>
            <person name="Ito T."/>
            <person name="Fujiyama A."/>
            <person name="Inagaki F."/>
            <person name="Takami H."/>
        </authorList>
    </citation>
    <scope>NUCLEOTIDE SEQUENCE</scope>
    <source>
        <strain evidence="1">Expedition CK06-06</strain>
    </source>
</reference>
<protein>
    <submittedName>
        <fullName evidence="1">Uncharacterized protein</fullName>
    </submittedName>
</protein>
<feature type="non-terminal residue" evidence="1">
    <location>
        <position position="1"/>
    </location>
</feature>
<accession>X0XVC7</accession>
<dbReference type="AlphaFoldDB" id="X0XVC7"/>
<evidence type="ECO:0000313" key="1">
    <source>
        <dbReference type="EMBL" id="GAG39197.1"/>
    </source>
</evidence>
<comment type="caution">
    <text evidence="1">The sequence shown here is derived from an EMBL/GenBank/DDBJ whole genome shotgun (WGS) entry which is preliminary data.</text>
</comment>
<proteinExistence type="predicted"/>
<sequence length="36" mass="4372">LKFQGFIKQKVAWKKKILLKESSGLKKKELDWKRKL</sequence>